<gene>
    <name evidence="1" type="ORF">BTIS_1063</name>
</gene>
<evidence type="ECO:0000313" key="1">
    <source>
        <dbReference type="EMBL" id="OZG57822.1"/>
    </source>
</evidence>
<dbReference type="AlphaFoldDB" id="A0A261FFA7"/>
<keyword evidence="2" id="KW-1185">Reference proteome</keyword>
<dbReference type="EMBL" id="MWWV01000006">
    <property type="protein sequence ID" value="OZG57822.1"/>
    <property type="molecule type" value="Genomic_DNA"/>
</dbReference>
<proteinExistence type="predicted"/>
<dbReference type="Proteomes" id="UP000216444">
    <property type="component" value="Unassembled WGS sequence"/>
</dbReference>
<sequence>MGRNSKDEVTPMSRAIIDVSRDLLGQSDMSALRFFEESGFSSNYWYKRMRYEAPFTTSDVDRIADVFATSALAIYIAASKRVKE</sequence>
<accession>A0A261FFA7</accession>
<reference evidence="1 2" key="1">
    <citation type="journal article" date="2017" name="BMC Genomics">
        <title>Comparative genomic and phylogenomic analyses of the Bifidobacteriaceae family.</title>
        <authorList>
            <person name="Lugli G.A."/>
            <person name="Milani C."/>
            <person name="Turroni F."/>
            <person name="Duranti S."/>
            <person name="Mancabelli L."/>
            <person name="Mangifesta M."/>
            <person name="Ferrario C."/>
            <person name="Modesto M."/>
            <person name="Mattarelli P."/>
            <person name="Jiri K."/>
            <person name="van Sinderen D."/>
            <person name="Ventura M."/>
        </authorList>
    </citation>
    <scope>NUCLEOTIDE SEQUENCE [LARGE SCALE GENOMIC DNA]</scope>
    <source>
        <strain evidence="1 2">DSM 100201</strain>
    </source>
</reference>
<comment type="caution">
    <text evidence="1">The sequence shown here is derived from an EMBL/GenBank/DDBJ whole genome shotgun (WGS) entry which is preliminary data.</text>
</comment>
<name>A0A261FFA7_9BIFI</name>
<evidence type="ECO:0008006" key="3">
    <source>
        <dbReference type="Google" id="ProtNLM"/>
    </source>
</evidence>
<protein>
    <recommendedName>
        <fullName evidence="3">XRE family transcriptional regulator</fullName>
    </recommendedName>
</protein>
<organism evidence="1 2">
    <name type="scientific">Bifidobacterium tissieri</name>
    <dbReference type="NCBI Taxonomy" id="1630162"/>
    <lineage>
        <taxon>Bacteria</taxon>
        <taxon>Bacillati</taxon>
        <taxon>Actinomycetota</taxon>
        <taxon>Actinomycetes</taxon>
        <taxon>Bifidobacteriales</taxon>
        <taxon>Bifidobacteriaceae</taxon>
        <taxon>Bifidobacterium</taxon>
    </lineage>
</organism>
<evidence type="ECO:0000313" key="2">
    <source>
        <dbReference type="Proteomes" id="UP000216444"/>
    </source>
</evidence>